<evidence type="ECO:0000256" key="1">
    <source>
        <dbReference type="ARBA" id="ARBA00009865"/>
    </source>
</evidence>
<accession>A0A2T0W6A9</accession>
<dbReference type="RefSeq" id="WP_170068849.1">
    <property type="nucleotide sequence ID" value="NZ_PVTO01000014.1"/>
</dbReference>
<evidence type="ECO:0000313" key="8">
    <source>
        <dbReference type="Proteomes" id="UP000238205"/>
    </source>
</evidence>
<sequence length="461" mass="52145">MNAFFGNPILPADEYIPDPEAHVFGDRVYIYGSHDQFNGKMYCENDYVTWSAPVTDLTSWRYEGVIYRKDQHDSPLQKGKPYMYAPDVAKGPDGRYYLYYSMADSSVMSVAVSESPAGPFEYYGDVKDEQGHVYGESLNDYFEFDPAVIVTESSIYLYSGSGQKTNEKNGHPVVGLFVRELEPDMLTTKTCPKILMPADDDRSAPNFFEGASIRQFDEWFVLVYMSTDLTGLHYAMSHYPDKEFEYKGRLHSTSPYVLNGSIHSDGDHFIENNHGCLEKINDHYFVFNHRHTNRSHFSRQVVGDVVERKENGLFKETEYTSQGLRGKPFNEQGIYPAGMACKLINTLDPTNPPYVTQHQGDDTAVSIIKSVKDSSIVEYKYFEFDQTVNLTLSLRGEASGELLVSQTGGQTTQTIIPIDLYSEDWLELSCPLSEHGSPFALKFEFAGKGSLDFHSLKIENG</sequence>
<dbReference type="InterPro" id="IPR023296">
    <property type="entry name" value="Glyco_hydro_beta-prop_sf"/>
</dbReference>
<comment type="caution">
    <text evidence="7">The sequence shown here is derived from an EMBL/GenBank/DDBJ whole genome shotgun (WGS) entry which is preliminary data.</text>
</comment>
<keyword evidence="8" id="KW-1185">Reference proteome</keyword>
<gene>
    <name evidence="7" type="ORF">CLV38_11425</name>
</gene>
<comment type="similarity">
    <text evidence="1 6">Belongs to the glycosyl hydrolase 43 family.</text>
</comment>
<dbReference type="PANTHER" id="PTHR43772">
    <property type="entry name" value="ENDO-1,4-BETA-XYLANASE"/>
    <property type="match status" value="1"/>
</dbReference>
<keyword evidence="3 6" id="KW-0378">Hydrolase</keyword>
<dbReference type="AlphaFoldDB" id="A0A2T0W6A9"/>
<keyword evidence="2" id="KW-0858">Xylan degradation</keyword>
<evidence type="ECO:0000256" key="2">
    <source>
        <dbReference type="ARBA" id="ARBA00022651"/>
    </source>
</evidence>
<dbReference type="GO" id="GO:0004553">
    <property type="term" value="F:hydrolase activity, hydrolyzing O-glycosyl compounds"/>
    <property type="evidence" value="ECO:0007669"/>
    <property type="project" value="InterPro"/>
</dbReference>
<proteinExistence type="inferred from homology"/>
<keyword evidence="2" id="KW-0624">Polysaccharide degradation</keyword>
<dbReference type="InterPro" id="IPR006710">
    <property type="entry name" value="Glyco_hydro_43"/>
</dbReference>
<dbReference type="EMBL" id="PVTO01000014">
    <property type="protein sequence ID" value="PRY82229.1"/>
    <property type="molecule type" value="Genomic_DNA"/>
</dbReference>
<dbReference type="Proteomes" id="UP000238205">
    <property type="component" value="Unassembled WGS sequence"/>
</dbReference>
<dbReference type="GO" id="GO:0045493">
    <property type="term" value="P:xylan catabolic process"/>
    <property type="evidence" value="ECO:0007669"/>
    <property type="project" value="UniProtKB-KW"/>
</dbReference>
<evidence type="ECO:0000256" key="6">
    <source>
        <dbReference type="RuleBase" id="RU361187"/>
    </source>
</evidence>
<reference evidence="7 8" key="1">
    <citation type="submission" date="2018-03" db="EMBL/GenBank/DDBJ databases">
        <title>Genomic Encyclopedia of Archaeal and Bacterial Type Strains, Phase II (KMG-II): from individual species to whole genera.</title>
        <authorList>
            <person name="Goeker M."/>
        </authorList>
    </citation>
    <scope>NUCLEOTIDE SEQUENCE [LARGE SCALE GENOMIC DNA]</scope>
    <source>
        <strain evidence="7 8">DSM 13175</strain>
    </source>
</reference>
<dbReference type="Pfam" id="PF04616">
    <property type="entry name" value="Glyco_hydro_43"/>
    <property type="match status" value="1"/>
</dbReference>
<dbReference type="CDD" id="cd18620">
    <property type="entry name" value="GH43_XylA-like"/>
    <property type="match status" value="1"/>
</dbReference>
<organism evidence="7 8">
    <name type="scientific">Alkalibacterium olivapovliticus</name>
    <dbReference type="NCBI Taxonomy" id="99907"/>
    <lineage>
        <taxon>Bacteria</taxon>
        <taxon>Bacillati</taxon>
        <taxon>Bacillota</taxon>
        <taxon>Bacilli</taxon>
        <taxon>Lactobacillales</taxon>
        <taxon>Carnobacteriaceae</taxon>
        <taxon>Alkalibacterium</taxon>
    </lineage>
</organism>
<keyword evidence="4" id="KW-0119">Carbohydrate metabolism</keyword>
<dbReference type="Gene3D" id="2.115.10.20">
    <property type="entry name" value="Glycosyl hydrolase domain, family 43"/>
    <property type="match status" value="1"/>
</dbReference>
<keyword evidence="5 6" id="KW-0326">Glycosidase</keyword>
<dbReference type="InterPro" id="IPR052176">
    <property type="entry name" value="Glycosyl_Hydrlase_43_Enz"/>
</dbReference>
<name>A0A2T0W6A9_9LACT</name>
<evidence type="ECO:0000313" key="7">
    <source>
        <dbReference type="EMBL" id="PRY82229.1"/>
    </source>
</evidence>
<evidence type="ECO:0000256" key="5">
    <source>
        <dbReference type="ARBA" id="ARBA00023295"/>
    </source>
</evidence>
<dbReference type="SUPFAM" id="SSF75005">
    <property type="entry name" value="Arabinanase/levansucrase/invertase"/>
    <property type="match status" value="1"/>
</dbReference>
<evidence type="ECO:0000256" key="3">
    <source>
        <dbReference type="ARBA" id="ARBA00022801"/>
    </source>
</evidence>
<protein>
    <submittedName>
        <fullName evidence="7">Glycosyl hydrolase family 43</fullName>
    </submittedName>
</protein>
<dbReference type="PANTHER" id="PTHR43772:SF2">
    <property type="entry name" value="PUTATIVE (AFU_ORTHOLOGUE AFUA_2G04480)-RELATED"/>
    <property type="match status" value="1"/>
</dbReference>
<evidence type="ECO:0000256" key="4">
    <source>
        <dbReference type="ARBA" id="ARBA00023277"/>
    </source>
</evidence>